<accession>I3TDJ4</accession>
<evidence type="ECO:0000256" key="1">
    <source>
        <dbReference type="ARBA" id="ARBA00022694"/>
    </source>
</evidence>
<gene>
    <name evidence="2" type="ordered locus">TCELL_0407</name>
</gene>
<dbReference type="Proteomes" id="UP000005270">
    <property type="component" value="Chromosome"/>
</dbReference>
<name>I3TDJ4_THEC1</name>
<dbReference type="EMBL" id="CP003531">
    <property type="protein sequence ID" value="AFK50832.1"/>
    <property type="molecule type" value="Genomic_DNA"/>
</dbReference>
<dbReference type="SUPFAM" id="SSF89550">
    <property type="entry name" value="PHP domain-like"/>
    <property type="match status" value="1"/>
</dbReference>
<dbReference type="eggNOG" id="arCOG00307">
    <property type="taxonomic scope" value="Archaea"/>
</dbReference>
<reference evidence="2 3" key="1">
    <citation type="journal article" date="2012" name="J. Bacteriol.">
        <title>Complete genome sequence of the hyperthermophilic cellulolytic Crenarchaeon 'Thermogladius cellulolyticus' 1633.</title>
        <authorList>
            <person name="Mardanov A.V."/>
            <person name="Kochetkova T.V."/>
            <person name="Beletsky A.V."/>
            <person name="Bonch-Osmolovskaya E.A."/>
            <person name="Ravin N.V."/>
            <person name="Skryabin K.G."/>
        </authorList>
    </citation>
    <scope>NUCLEOTIDE SEQUENCE [LARGE SCALE GENOMIC DNA]</scope>
    <source>
        <strain evidence="3">DSM 22663 / VKM B-2946 / 1633</strain>
    </source>
</reference>
<evidence type="ECO:0000313" key="3">
    <source>
        <dbReference type="Proteomes" id="UP000005270"/>
    </source>
</evidence>
<keyword evidence="1" id="KW-0819">tRNA processing</keyword>
<protein>
    <submittedName>
        <fullName evidence="2">RNase P subunit p30</fullName>
    </submittedName>
</protein>
<evidence type="ECO:0000313" key="2">
    <source>
        <dbReference type="EMBL" id="AFK50832.1"/>
    </source>
</evidence>
<keyword evidence="3" id="KW-1185">Reference proteome</keyword>
<dbReference type="GeneID" id="13012697"/>
<dbReference type="InParanoid" id="I3TDJ4"/>
<dbReference type="Gene3D" id="3.20.20.140">
    <property type="entry name" value="Metal-dependent hydrolases"/>
    <property type="match status" value="1"/>
</dbReference>
<dbReference type="OrthoDB" id="18542at2157"/>
<dbReference type="KEGG" id="thg:TCELL_0407"/>
<sequence length="193" mass="21569">MWLKDYKLVDEAKRLGYKVVSVEGLDSGEVSVDPNVFSKVVVVSDNIGNLKSALAGLKKPKTVVSVVPLNVEVARWVAHDRRVDSIIMTSRNQVVFDKKQASVMKYYNKPLEVPFTEIRGTNENNLAGFVKRLKLMISRKVPVIVSSGASDVLEYHHPLVVLSFIVKLLDVDYETAKAMLSTHPYKVLTRTAI</sequence>
<organism evidence="2 3">
    <name type="scientific">Thermogladius calderae (strain DSM 22663 / VKM B-2946 / 1633)</name>
    <dbReference type="NCBI Taxonomy" id="1184251"/>
    <lineage>
        <taxon>Archaea</taxon>
        <taxon>Thermoproteota</taxon>
        <taxon>Thermoprotei</taxon>
        <taxon>Desulfurococcales</taxon>
        <taxon>Desulfurococcaceae</taxon>
        <taxon>Thermogladius</taxon>
    </lineage>
</organism>
<dbReference type="RefSeq" id="WP_014737082.1">
    <property type="nucleotide sequence ID" value="NC_017954.1"/>
</dbReference>
<dbReference type="STRING" id="1184251.TCELL_0407"/>
<dbReference type="AlphaFoldDB" id="I3TDJ4"/>
<dbReference type="InterPro" id="IPR016195">
    <property type="entry name" value="Pol/histidinol_Pase-like"/>
</dbReference>
<dbReference type="HOGENOM" id="CLU_1381477_0_0_2"/>
<dbReference type="GO" id="GO:0008033">
    <property type="term" value="P:tRNA processing"/>
    <property type="evidence" value="ECO:0007669"/>
    <property type="project" value="UniProtKB-KW"/>
</dbReference>
<proteinExistence type="predicted"/>
<dbReference type="InterPro" id="IPR002738">
    <property type="entry name" value="RNase_P_p30"/>
</dbReference>
<dbReference type="Pfam" id="PF01876">
    <property type="entry name" value="RNase_P_p30"/>
    <property type="match status" value="1"/>
</dbReference>